<feature type="region of interest" description="Disordered" evidence="1">
    <location>
        <begin position="1"/>
        <end position="22"/>
    </location>
</feature>
<feature type="compositionally biased region" description="Basic and acidic residues" evidence="1">
    <location>
        <begin position="1"/>
        <end position="20"/>
    </location>
</feature>
<evidence type="ECO:0000313" key="3">
    <source>
        <dbReference type="Proteomes" id="UP001457282"/>
    </source>
</evidence>
<accession>A0AAW1WKP1</accession>
<reference evidence="2 3" key="1">
    <citation type="journal article" date="2023" name="G3 (Bethesda)">
        <title>A chromosome-length genome assembly and annotation of blackberry (Rubus argutus, cv. 'Hillquist').</title>
        <authorList>
            <person name="Bruna T."/>
            <person name="Aryal R."/>
            <person name="Dudchenko O."/>
            <person name="Sargent D.J."/>
            <person name="Mead D."/>
            <person name="Buti M."/>
            <person name="Cavallini A."/>
            <person name="Hytonen T."/>
            <person name="Andres J."/>
            <person name="Pham M."/>
            <person name="Weisz D."/>
            <person name="Mascagni F."/>
            <person name="Usai G."/>
            <person name="Natali L."/>
            <person name="Bassil N."/>
            <person name="Fernandez G.E."/>
            <person name="Lomsadze A."/>
            <person name="Armour M."/>
            <person name="Olukolu B."/>
            <person name="Poorten T."/>
            <person name="Britton C."/>
            <person name="Davik J."/>
            <person name="Ashrafi H."/>
            <person name="Aiden E.L."/>
            <person name="Borodovsky M."/>
            <person name="Worthington M."/>
        </authorList>
    </citation>
    <scope>NUCLEOTIDE SEQUENCE [LARGE SCALE GENOMIC DNA]</scope>
    <source>
        <strain evidence="2">PI 553951</strain>
    </source>
</reference>
<organism evidence="2 3">
    <name type="scientific">Rubus argutus</name>
    <name type="common">Southern blackberry</name>
    <dbReference type="NCBI Taxonomy" id="59490"/>
    <lineage>
        <taxon>Eukaryota</taxon>
        <taxon>Viridiplantae</taxon>
        <taxon>Streptophyta</taxon>
        <taxon>Embryophyta</taxon>
        <taxon>Tracheophyta</taxon>
        <taxon>Spermatophyta</taxon>
        <taxon>Magnoliopsida</taxon>
        <taxon>eudicotyledons</taxon>
        <taxon>Gunneridae</taxon>
        <taxon>Pentapetalae</taxon>
        <taxon>rosids</taxon>
        <taxon>fabids</taxon>
        <taxon>Rosales</taxon>
        <taxon>Rosaceae</taxon>
        <taxon>Rosoideae</taxon>
        <taxon>Rosoideae incertae sedis</taxon>
        <taxon>Rubus</taxon>
    </lineage>
</organism>
<dbReference type="EMBL" id="JBEDUW010000006">
    <property type="protein sequence ID" value="KAK9924738.1"/>
    <property type="molecule type" value="Genomic_DNA"/>
</dbReference>
<sequence length="88" mass="9561">MVAARRGVELGPMERRHVADGGDSVELTLDQTTLALTVNSTSPYTHCCLRALCVVSGDGRTGRFPSKFDTTPSWCLPNGSTRFWSSVE</sequence>
<keyword evidence="3" id="KW-1185">Reference proteome</keyword>
<dbReference type="Proteomes" id="UP001457282">
    <property type="component" value="Unassembled WGS sequence"/>
</dbReference>
<evidence type="ECO:0000313" key="2">
    <source>
        <dbReference type="EMBL" id="KAK9924738.1"/>
    </source>
</evidence>
<protein>
    <submittedName>
        <fullName evidence="2">Uncharacterized protein</fullName>
    </submittedName>
</protein>
<proteinExistence type="predicted"/>
<comment type="caution">
    <text evidence="2">The sequence shown here is derived from an EMBL/GenBank/DDBJ whole genome shotgun (WGS) entry which is preliminary data.</text>
</comment>
<evidence type="ECO:0000256" key="1">
    <source>
        <dbReference type="SAM" id="MobiDB-lite"/>
    </source>
</evidence>
<name>A0AAW1WKP1_RUBAR</name>
<gene>
    <name evidence="2" type="ORF">M0R45_033091</name>
</gene>
<dbReference type="AlphaFoldDB" id="A0AAW1WKP1"/>